<feature type="coiled-coil region" evidence="1">
    <location>
        <begin position="32"/>
        <end position="67"/>
    </location>
</feature>
<sequence length="116" mass="12918">MPDWLGEGMAGAAAGGLTLALTLLGVLSRILYMELRGRMERAERALRRQIEAAEEALRLRVERAEGRIDEVHLRFARRDDIARELEGIRQAFSEVFAELRRANEGIAALRGESAAS</sequence>
<reference evidence="3" key="1">
    <citation type="submission" date="2020-07" db="EMBL/GenBank/DDBJ databases">
        <title>Huge and variable diversity of episymbiotic CPR bacteria and DPANN archaea in groundwater ecosystems.</title>
        <authorList>
            <person name="He C.Y."/>
            <person name="Keren R."/>
            <person name="Whittaker M."/>
            <person name="Farag I.F."/>
            <person name="Doudna J."/>
            <person name="Cate J.H.D."/>
            <person name="Banfield J.F."/>
        </authorList>
    </citation>
    <scope>NUCLEOTIDE SEQUENCE</scope>
    <source>
        <strain evidence="3">NC_groundwater_763_Ag_S-0.2um_68_21</strain>
    </source>
</reference>
<protein>
    <submittedName>
        <fullName evidence="3">Uncharacterized protein</fullName>
    </submittedName>
</protein>
<dbReference type="Proteomes" id="UP000782312">
    <property type="component" value="Unassembled WGS sequence"/>
</dbReference>
<proteinExistence type="predicted"/>
<evidence type="ECO:0000313" key="3">
    <source>
        <dbReference type="EMBL" id="MBI3126726.1"/>
    </source>
</evidence>
<evidence type="ECO:0000313" key="4">
    <source>
        <dbReference type="Proteomes" id="UP000782312"/>
    </source>
</evidence>
<evidence type="ECO:0000256" key="2">
    <source>
        <dbReference type="SAM" id="Phobius"/>
    </source>
</evidence>
<organism evidence="3 4">
    <name type="scientific">Tectimicrobiota bacterium</name>
    <dbReference type="NCBI Taxonomy" id="2528274"/>
    <lineage>
        <taxon>Bacteria</taxon>
        <taxon>Pseudomonadati</taxon>
        <taxon>Nitrospinota/Tectimicrobiota group</taxon>
        <taxon>Candidatus Tectimicrobiota</taxon>
    </lineage>
</organism>
<dbReference type="AlphaFoldDB" id="A0A932HZM7"/>
<keyword evidence="2" id="KW-1133">Transmembrane helix</keyword>
<evidence type="ECO:0000256" key="1">
    <source>
        <dbReference type="SAM" id="Coils"/>
    </source>
</evidence>
<dbReference type="EMBL" id="JACPUR010000010">
    <property type="protein sequence ID" value="MBI3126726.1"/>
    <property type="molecule type" value="Genomic_DNA"/>
</dbReference>
<name>A0A932HZM7_UNCTE</name>
<comment type="caution">
    <text evidence="3">The sequence shown here is derived from an EMBL/GenBank/DDBJ whole genome shotgun (WGS) entry which is preliminary data.</text>
</comment>
<accession>A0A932HZM7</accession>
<keyword evidence="2" id="KW-0812">Transmembrane</keyword>
<feature type="transmembrane region" description="Helical" evidence="2">
    <location>
        <begin position="12"/>
        <end position="32"/>
    </location>
</feature>
<keyword evidence="2" id="KW-0472">Membrane</keyword>
<gene>
    <name evidence="3" type="ORF">HYZ11_03885</name>
</gene>
<keyword evidence="1" id="KW-0175">Coiled coil</keyword>